<sequence>MSKMQVVSDLTNLKYLYDKVSLGKIINRNLKELIKNPEFCFDDEINNMNNIRNSILTEQYKGLNMNLLNLYKEYLFYFETFKRKKLLKDKKKIYTNDIFEKNKKLEYELEEENIIILYNIGYITSYMVKEKKSLNDIKLLNKISTEAIEIFNYIVENNLKDILIEADNYLTIEHNNHLEFQKIYLNVTINQESVNSYNNFLFHLNSFKTLLHELSQNIITFKTYLEKNHEKLKICEMDVTNFFEHIINQLNISSNIHIDNLDEDYNHYKNLLSEENDQDLSSVNSTSDIEPISSVMSLNYSDFHNFLKTKKLLFAIHKWENNQYLFHYNTLSKYINLHLEERLYFVLTSLYFSMNIQLTNFSNDLTFIRNGLHDQFLNSITVHNYKMKKRKIRNICT</sequence>
<evidence type="ECO:0000313" key="2">
    <source>
        <dbReference type="Proteomes" id="UP000054566"/>
    </source>
</evidence>
<protein>
    <submittedName>
        <fullName evidence="1">Uncharacterized protein</fullName>
    </submittedName>
</protein>
<gene>
    <name evidence="1" type="ORF">PFLG_01938</name>
</gene>
<dbReference type="AlphaFoldDB" id="A0A0L0CZP7"/>
<dbReference type="EMBL" id="GG664741">
    <property type="protein sequence ID" value="KNC37885.1"/>
    <property type="molecule type" value="Genomic_DNA"/>
</dbReference>
<reference evidence="2" key="1">
    <citation type="submission" date="2015-07" db="EMBL/GenBank/DDBJ databases">
        <title>Annotation of Plasmodium falciparum RAJ116.</title>
        <authorList>
            <consortium name="The Broad Institute Genome Sequencing Platform"/>
            <person name="Volkman S.K."/>
            <person name="Neafsey D.E."/>
            <person name="Dash A.P."/>
            <person name="Chitnis C.E."/>
            <person name="Hartl D.L."/>
            <person name="Young S.K."/>
            <person name="Zeng Q."/>
            <person name="Koehrsen M."/>
            <person name="Alvarado L."/>
            <person name="Berlin A."/>
            <person name="Borenstein D."/>
            <person name="Chapman S.B."/>
            <person name="Chen Z."/>
            <person name="Engels R."/>
            <person name="Freedman E."/>
            <person name="Gellesch M."/>
            <person name="Goldberg J."/>
            <person name="Griggs A."/>
            <person name="Gujja S."/>
            <person name="Heilman E.R."/>
            <person name="Heiman D.I."/>
            <person name="Howarth C."/>
            <person name="Jen D."/>
            <person name="Larson L."/>
            <person name="Mehta T."/>
            <person name="Neiman D."/>
            <person name="Park D."/>
            <person name="Pearson M."/>
            <person name="Roberts A."/>
            <person name="Saif S."/>
            <person name="Shea T."/>
            <person name="Shenoy N."/>
            <person name="Sisk P."/>
            <person name="Stolte C."/>
            <person name="Sykes S."/>
            <person name="Walk T."/>
            <person name="White J."/>
            <person name="Yandava C."/>
            <person name="Haas B."/>
            <person name="Henn M.R."/>
            <person name="Nusbaum C."/>
            <person name="Birren B."/>
        </authorList>
    </citation>
    <scope>NUCLEOTIDE SEQUENCE [LARGE SCALE GENOMIC DNA]</scope>
    <source>
        <strain evidence="2">RAJ116</strain>
    </source>
</reference>
<dbReference type="OrthoDB" id="370520at2759"/>
<dbReference type="InterPro" id="IPR038499">
    <property type="entry name" value="BRO1_sf"/>
</dbReference>
<proteinExistence type="predicted"/>
<evidence type="ECO:0000313" key="1">
    <source>
        <dbReference type="EMBL" id="KNC37885.1"/>
    </source>
</evidence>
<name>A0A0L0CZP7_PLAFA</name>
<dbReference type="Proteomes" id="UP000054566">
    <property type="component" value="Unassembled WGS sequence"/>
</dbReference>
<dbReference type="Gene3D" id="1.25.40.280">
    <property type="entry name" value="alix/aip1 like domains"/>
    <property type="match status" value="1"/>
</dbReference>
<reference evidence="2" key="2">
    <citation type="submission" date="2015-07" db="EMBL/GenBank/DDBJ databases">
        <title>The genome sequence of Plasmodium falciparum RAJ116.</title>
        <authorList>
            <consortium name="The Broad Institute Genome Sequencing Platform"/>
            <person name="Volkman S.K."/>
            <person name="Neafsey D.E."/>
            <person name="Dash A.P."/>
            <person name="Chitnis C.E."/>
            <person name="Hartl D.L."/>
            <person name="Young S.K."/>
            <person name="Kodira C.D."/>
            <person name="Zeng Q."/>
            <person name="Koehrsen M."/>
            <person name="Godfrey P."/>
            <person name="Alvarado L."/>
            <person name="Berlin A."/>
            <person name="Borenstein D."/>
            <person name="Chen Z."/>
            <person name="Engels R."/>
            <person name="Freedman E."/>
            <person name="Gellesch M."/>
            <person name="Goldberg J."/>
            <person name="Griggs A."/>
            <person name="Gujja S."/>
            <person name="Heiman D."/>
            <person name="Hepburn T."/>
            <person name="Howarth C."/>
            <person name="Jen D."/>
            <person name="Larson L."/>
            <person name="Lewis B."/>
            <person name="Mehta T."/>
            <person name="Park D."/>
            <person name="Pearson M."/>
            <person name="Roberts A."/>
            <person name="Saif S."/>
            <person name="Shea T."/>
            <person name="Shenoy N."/>
            <person name="Sisk P."/>
            <person name="Stolte C."/>
            <person name="Sykes S."/>
            <person name="Walk T."/>
            <person name="White J."/>
            <person name="Yandava C."/>
            <person name="Wirth D.F."/>
            <person name="Nusbaum C."/>
            <person name="Birren B."/>
        </authorList>
    </citation>
    <scope>NUCLEOTIDE SEQUENCE [LARGE SCALE GENOMIC DNA]</scope>
    <source>
        <strain evidence="2">RAJ116</strain>
    </source>
</reference>
<organism evidence="1 2">
    <name type="scientific">Plasmodium falciparum RAJ116</name>
    <dbReference type="NCBI Taxonomy" id="580058"/>
    <lineage>
        <taxon>Eukaryota</taxon>
        <taxon>Sar</taxon>
        <taxon>Alveolata</taxon>
        <taxon>Apicomplexa</taxon>
        <taxon>Aconoidasida</taxon>
        <taxon>Haemosporida</taxon>
        <taxon>Plasmodiidae</taxon>
        <taxon>Plasmodium</taxon>
        <taxon>Plasmodium (Laverania)</taxon>
    </lineage>
</organism>
<accession>A0A0L0CZP7</accession>